<dbReference type="InterPro" id="IPR005064">
    <property type="entry name" value="BUG"/>
</dbReference>
<accession>A0A261RZA3</accession>
<dbReference type="SUPFAM" id="SSF53850">
    <property type="entry name" value="Periplasmic binding protein-like II"/>
    <property type="match status" value="1"/>
</dbReference>
<dbReference type="PANTHER" id="PTHR42928">
    <property type="entry name" value="TRICARBOXYLATE-BINDING PROTEIN"/>
    <property type="match status" value="1"/>
</dbReference>
<keyword evidence="2" id="KW-0732">Signal</keyword>
<comment type="caution">
    <text evidence="3">The sequence shown here is derived from an EMBL/GenBank/DDBJ whole genome shotgun (WGS) entry which is preliminary data.</text>
</comment>
<protein>
    <submittedName>
        <fullName evidence="3">MFS transporter</fullName>
    </submittedName>
</protein>
<dbReference type="Gene3D" id="3.40.190.150">
    <property type="entry name" value="Bordetella uptake gene, domain 1"/>
    <property type="match status" value="1"/>
</dbReference>
<dbReference type="Proteomes" id="UP000216020">
    <property type="component" value="Unassembled WGS sequence"/>
</dbReference>
<organism evidence="3 4">
    <name type="scientific">Bordetella genomosp. 10</name>
    <dbReference type="NCBI Taxonomy" id="1416804"/>
    <lineage>
        <taxon>Bacteria</taxon>
        <taxon>Pseudomonadati</taxon>
        <taxon>Pseudomonadota</taxon>
        <taxon>Betaproteobacteria</taxon>
        <taxon>Burkholderiales</taxon>
        <taxon>Alcaligenaceae</taxon>
        <taxon>Bordetella</taxon>
    </lineage>
</organism>
<dbReference type="Pfam" id="PF03401">
    <property type="entry name" value="TctC"/>
    <property type="match status" value="1"/>
</dbReference>
<sequence length="349" mass="36268">MRHCLAGALARAVRRWRACTGRAVCALAVLAVCGALPAGPARAQGAAQSGPYPSAPIRLIVPFAPGGFTDVVARLLGEKLGAALGQPVVVENRVGAGSTIGTDYVAKSPPDGYTLALVSTTHVIAPWLYKKLPYDPIKSFAPITKLVDSPYVLVTNPQKVPARSVGELIALAKARPGRLDYASSGNGSSQHLAAALFASMADVQLMHVPYRGSGQALADIMSGQVAMGFLGVTAALPQIRAGRLRALAVTTTQRSPDLPDVPTLDEAGVKGYEATIWLGLLAPAGTPPAVIERLHDATGQVMQAEDARKALATAGLTLSLDTSRQFGQLLESESAKWGRVVKQTGATVN</sequence>
<proteinExistence type="inferred from homology"/>
<dbReference type="Gene3D" id="3.40.190.10">
    <property type="entry name" value="Periplasmic binding protein-like II"/>
    <property type="match status" value="1"/>
</dbReference>
<dbReference type="AlphaFoldDB" id="A0A261RZA3"/>
<feature type="chain" id="PRO_5012469862" evidence="2">
    <location>
        <begin position="44"/>
        <end position="349"/>
    </location>
</feature>
<name>A0A261RZA3_9BORD</name>
<dbReference type="OrthoDB" id="8678477at2"/>
<reference evidence="4" key="1">
    <citation type="submission" date="2017-05" db="EMBL/GenBank/DDBJ databases">
        <title>Complete and WGS of Bordetella genogroups.</title>
        <authorList>
            <person name="Spilker T."/>
            <person name="Lipuma J."/>
        </authorList>
    </citation>
    <scope>NUCLEOTIDE SEQUENCE [LARGE SCALE GENOMIC DNA]</scope>
    <source>
        <strain evidence="4">AU16122</strain>
    </source>
</reference>
<evidence type="ECO:0000256" key="2">
    <source>
        <dbReference type="SAM" id="SignalP"/>
    </source>
</evidence>
<comment type="similarity">
    <text evidence="1">Belongs to the UPF0065 (bug) family.</text>
</comment>
<dbReference type="InterPro" id="IPR042100">
    <property type="entry name" value="Bug_dom1"/>
</dbReference>
<dbReference type="PIRSF" id="PIRSF017082">
    <property type="entry name" value="YflP"/>
    <property type="match status" value="1"/>
</dbReference>
<dbReference type="CDD" id="cd13578">
    <property type="entry name" value="PBP2_Bug27"/>
    <property type="match status" value="1"/>
</dbReference>
<evidence type="ECO:0000313" key="4">
    <source>
        <dbReference type="Proteomes" id="UP000216020"/>
    </source>
</evidence>
<feature type="signal peptide" evidence="2">
    <location>
        <begin position="1"/>
        <end position="43"/>
    </location>
</feature>
<evidence type="ECO:0000256" key="1">
    <source>
        <dbReference type="ARBA" id="ARBA00006987"/>
    </source>
</evidence>
<dbReference type="EMBL" id="NEVM01000005">
    <property type="protein sequence ID" value="OZI29870.1"/>
    <property type="molecule type" value="Genomic_DNA"/>
</dbReference>
<dbReference type="PANTHER" id="PTHR42928:SF5">
    <property type="entry name" value="BLR1237 PROTEIN"/>
    <property type="match status" value="1"/>
</dbReference>
<evidence type="ECO:0000313" key="3">
    <source>
        <dbReference type="EMBL" id="OZI29870.1"/>
    </source>
</evidence>
<gene>
    <name evidence="3" type="ORF">CAL29_17365</name>
</gene>
<keyword evidence="4" id="KW-1185">Reference proteome</keyword>